<evidence type="ECO:0000256" key="7">
    <source>
        <dbReference type="SAM" id="Phobius"/>
    </source>
</evidence>
<evidence type="ECO:0000256" key="2">
    <source>
        <dbReference type="ARBA" id="ARBA00022801"/>
    </source>
</evidence>
<dbReference type="AlphaFoldDB" id="A0A8B8Y3R3"/>
<proteinExistence type="inferred from homology"/>
<dbReference type="InterPro" id="IPR036772">
    <property type="entry name" value="SRCR-like_dom_sf"/>
</dbReference>
<keyword evidence="4" id="KW-1015">Disulfide bond</keyword>
<dbReference type="InterPro" id="IPR009003">
    <property type="entry name" value="Peptidase_S1_PA"/>
</dbReference>
<evidence type="ECO:0000256" key="3">
    <source>
        <dbReference type="ARBA" id="ARBA00022825"/>
    </source>
</evidence>
<dbReference type="InterPro" id="IPR001190">
    <property type="entry name" value="SRCR"/>
</dbReference>
<keyword evidence="7" id="KW-0472">Membrane</keyword>
<gene>
    <name evidence="10" type="primary">TMPRSS4</name>
</gene>
<dbReference type="GO" id="GO:0006508">
    <property type="term" value="P:proteolysis"/>
    <property type="evidence" value="ECO:0007669"/>
    <property type="project" value="UniProtKB-KW"/>
</dbReference>
<evidence type="ECO:0000313" key="9">
    <source>
        <dbReference type="Proteomes" id="UP000694857"/>
    </source>
</evidence>
<evidence type="ECO:0000313" key="10">
    <source>
        <dbReference type="RefSeq" id="XP_036716922.1"/>
    </source>
</evidence>
<dbReference type="InterPro" id="IPR002172">
    <property type="entry name" value="LDrepeatLR_classA_rpt"/>
</dbReference>
<evidence type="ECO:0000256" key="5">
    <source>
        <dbReference type="ARBA" id="ARBA00023180"/>
    </source>
</evidence>
<dbReference type="InterPro" id="IPR036055">
    <property type="entry name" value="LDL_receptor-like_sf"/>
</dbReference>
<dbReference type="Pfam" id="PF00089">
    <property type="entry name" value="Trypsin"/>
    <property type="match status" value="1"/>
</dbReference>
<keyword evidence="5" id="KW-0325">Glycoprotein</keyword>
<dbReference type="PROSITE" id="PS00135">
    <property type="entry name" value="TRYPSIN_SER"/>
    <property type="match status" value="1"/>
</dbReference>
<feature type="domain" description="Peptidase S1" evidence="8">
    <location>
        <begin position="73"/>
        <end position="364"/>
    </location>
</feature>
<comment type="similarity">
    <text evidence="6">Belongs to the peptidase S1 family. CLIP subfamily.</text>
</comment>
<keyword evidence="7" id="KW-1133">Transmembrane helix</keyword>
<dbReference type="Pfam" id="PF15494">
    <property type="entry name" value="SRCR_2"/>
    <property type="match status" value="1"/>
</dbReference>
<organism evidence="9 10">
    <name type="scientific">Balaenoptera musculus</name>
    <name type="common">Blue whale</name>
    <dbReference type="NCBI Taxonomy" id="9771"/>
    <lineage>
        <taxon>Eukaryota</taxon>
        <taxon>Metazoa</taxon>
        <taxon>Chordata</taxon>
        <taxon>Craniata</taxon>
        <taxon>Vertebrata</taxon>
        <taxon>Euteleostomi</taxon>
        <taxon>Mammalia</taxon>
        <taxon>Eutheria</taxon>
        <taxon>Laurasiatheria</taxon>
        <taxon>Artiodactyla</taxon>
        <taxon>Whippomorpha</taxon>
        <taxon>Cetacea</taxon>
        <taxon>Mysticeti</taxon>
        <taxon>Balaenopteridae</taxon>
        <taxon>Balaenoptera</taxon>
    </lineage>
</organism>
<dbReference type="InterPro" id="IPR043504">
    <property type="entry name" value="Peptidase_S1_PA_chymotrypsin"/>
</dbReference>
<dbReference type="CDD" id="cd00112">
    <property type="entry name" value="LDLa"/>
    <property type="match status" value="1"/>
</dbReference>
<keyword evidence="7 10" id="KW-0812">Transmembrane</keyword>
<name>A0A8B8Y3R3_BALMU</name>
<dbReference type="PROSITE" id="PS50240">
    <property type="entry name" value="TRYPSIN_DOM"/>
    <property type="match status" value="1"/>
</dbReference>
<dbReference type="Gene3D" id="3.10.250.10">
    <property type="entry name" value="SRCR-like domain"/>
    <property type="match status" value="1"/>
</dbReference>
<accession>A0A8B8Y3R3</accession>
<dbReference type="SUPFAM" id="SSF57424">
    <property type="entry name" value="LDL receptor-like module"/>
    <property type="match status" value="1"/>
</dbReference>
<dbReference type="GeneID" id="118899377"/>
<feature type="transmembrane region" description="Helical" evidence="7">
    <location>
        <begin position="30"/>
        <end position="55"/>
    </location>
</feature>
<dbReference type="FunFam" id="2.40.10.10:FF:000002">
    <property type="entry name" value="Transmembrane protease serine"/>
    <property type="match status" value="1"/>
</dbReference>
<sequence length="367" mass="39922">MDPDSNQPLNSLDVTPLRKARTSLETFRKVGIPIIAALLSLLTITAVAVLIKVVLDNYFLCGQPLHFIQRGQVCDGQQDCASGEDEQHCVKKFPDGPPVTVRLSRDRSTLQVLDLATKNWASACFDNFTEALAKTACGQMGYDSKPTFRAVEIGPAQDLDVVKITENMQELQVQNSNGKRLDVSNWKVMAGSDKMGNFPSLPVAKIFITEPNITSPKEQDIALVKLQLPLTFSGTVRPICLPFSDEELAPATPLWVSGWGFTEQNGGKISDILLQASVQLIDSTRCNAEDAYQGEVTEKMLCAGIPEGGVDTCQGDSGGPLMYLSDRWQVVGVVSWGDGCGEPSTPGVYTKATAYLSWIYNVRKSDP</sequence>
<dbReference type="SUPFAM" id="SSF50494">
    <property type="entry name" value="Trypsin-like serine proteases"/>
    <property type="match status" value="1"/>
</dbReference>
<dbReference type="SMART" id="SM00020">
    <property type="entry name" value="Tryp_SPc"/>
    <property type="match status" value="1"/>
</dbReference>
<dbReference type="Gene3D" id="4.10.400.10">
    <property type="entry name" value="Low-density Lipoprotein Receptor"/>
    <property type="match status" value="1"/>
</dbReference>
<dbReference type="InterPro" id="IPR001254">
    <property type="entry name" value="Trypsin_dom"/>
</dbReference>
<dbReference type="GO" id="GO:0016020">
    <property type="term" value="C:membrane"/>
    <property type="evidence" value="ECO:0007669"/>
    <property type="project" value="InterPro"/>
</dbReference>
<dbReference type="CDD" id="cd00190">
    <property type="entry name" value="Tryp_SPc"/>
    <property type="match status" value="1"/>
</dbReference>
<evidence type="ECO:0000259" key="8">
    <source>
        <dbReference type="PROSITE" id="PS50240"/>
    </source>
</evidence>
<dbReference type="PRINTS" id="PR00722">
    <property type="entry name" value="CHYMOTRYPSIN"/>
</dbReference>
<dbReference type="PANTHER" id="PTHR24252:SF17">
    <property type="entry name" value="SUPPRESSOR OF TUMORIGENICITY 14 PROTEIN HOMOLOG-RELATED"/>
    <property type="match status" value="1"/>
</dbReference>
<evidence type="ECO:0000256" key="6">
    <source>
        <dbReference type="ARBA" id="ARBA00024195"/>
    </source>
</evidence>
<evidence type="ECO:0000256" key="1">
    <source>
        <dbReference type="ARBA" id="ARBA00022670"/>
    </source>
</evidence>
<dbReference type="Proteomes" id="UP000694857">
    <property type="component" value="Chromosome 8"/>
</dbReference>
<dbReference type="Gene3D" id="2.40.10.10">
    <property type="entry name" value="Trypsin-like serine proteases"/>
    <property type="match status" value="2"/>
</dbReference>
<dbReference type="InterPro" id="IPR033116">
    <property type="entry name" value="TRYPSIN_SER"/>
</dbReference>
<keyword evidence="9" id="KW-1185">Reference proteome</keyword>
<reference evidence="10" key="1">
    <citation type="submission" date="2025-08" db="UniProtKB">
        <authorList>
            <consortium name="RefSeq"/>
        </authorList>
    </citation>
    <scope>IDENTIFICATION</scope>
    <source>
        <tissue evidence="10">Epidermis and Blubber</tissue>
    </source>
</reference>
<protein>
    <submittedName>
        <fullName evidence="10">Transmembrane protease serine 4 isoform X3</fullName>
    </submittedName>
</protein>
<keyword evidence="2" id="KW-0378">Hydrolase</keyword>
<dbReference type="CTD" id="56649"/>
<dbReference type="RefSeq" id="XP_036716922.1">
    <property type="nucleotide sequence ID" value="XM_036861027.1"/>
</dbReference>
<dbReference type="GO" id="GO:0004252">
    <property type="term" value="F:serine-type endopeptidase activity"/>
    <property type="evidence" value="ECO:0007669"/>
    <property type="project" value="InterPro"/>
</dbReference>
<keyword evidence="1 10" id="KW-0645">Protease</keyword>
<dbReference type="SMART" id="SM00192">
    <property type="entry name" value="LDLa"/>
    <property type="match status" value="1"/>
</dbReference>
<dbReference type="PANTHER" id="PTHR24252">
    <property type="entry name" value="ACROSIN-RELATED"/>
    <property type="match status" value="1"/>
</dbReference>
<dbReference type="SUPFAM" id="SSF56487">
    <property type="entry name" value="SRCR-like"/>
    <property type="match status" value="1"/>
</dbReference>
<dbReference type="Pfam" id="PF00057">
    <property type="entry name" value="Ldl_recept_a"/>
    <property type="match status" value="1"/>
</dbReference>
<evidence type="ECO:0000256" key="4">
    <source>
        <dbReference type="ARBA" id="ARBA00023157"/>
    </source>
</evidence>
<dbReference type="InterPro" id="IPR001314">
    <property type="entry name" value="Peptidase_S1A"/>
</dbReference>
<keyword evidence="3" id="KW-0720">Serine protease</keyword>